<keyword evidence="3" id="KW-1185">Reference proteome</keyword>
<name>A0ABR4FGV6_9EURO</name>
<dbReference type="InterPro" id="IPR009057">
    <property type="entry name" value="Homeodomain-like_sf"/>
</dbReference>
<feature type="compositionally biased region" description="Polar residues" evidence="1">
    <location>
        <begin position="35"/>
        <end position="48"/>
    </location>
</feature>
<accession>A0ABR4FGV6</accession>
<comment type="caution">
    <text evidence="2">The sequence shown here is derived from an EMBL/GenBank/DDBJ whole genome shotgun (WGS) entry which is preliminary data.</text>
</comment>
<dbReference type="Proteomes" id="UP001610563">
    <property type="component" value="Unassembled WGS sequence"/>
</dbReference>
<evidence type="ECO:0000313" key="2">
    <source>
        <dbReference type="EMBL" id="KAL2782483.1"/>
    </source>
</evidence>
<dbReference type="SUPFAM" id="SSF46689">
    <property type="entry name" value="Homeodomain-like"/>
    <property type="match status" value="1"/>
</dbReference>
<evidence type="ECO:0000256" key="1">
    <source>
        <dbReference type="SAM" id="MobiDB-lite"/>
    </source>
</evidence>
<proteinExistence type="predicted"/>
<dbReference type="EMBL" id="JBFTWV010000416">
    <property type="protein sequence ID" value="KAL2782483.1"/>
    <property type="molecule type" value="Genomic_DNA"/>
</dbReference>
<reference evidence="2 3" key="1">
    <citation type="submission" date="2024-07" db="EMBL/GenBank/DDBJ databases">
        <title>Section-level genome sequencing and comparative genomics of Aspergillus sections Usti and Cavernicolus.</title>
        <authorList>
            <consortium name="Lawrence Berkeley National Laboratory"/>
            <person name="Nybo J.L."/>
            <person name="Vesth T.C."/>
            <person name="Theobald S."/>
            <person name="Frisvad J.C."/>
            <person name="Larsen T.O."/>
            <person name="Kjaerboelling I."/>
            <person name="Rothschild-Mancinelli K."/>
            <person name="Lyhne E.K."/>
            <person name="Kogle M.E."/>
            <person name="Barry K."/>
            <person name="Clum A."/>
            <person name="Na H."/>
            <person name="Ledsgaard L."/>
            <person name="Lin J."/>
            <person name="Lipzen A."/>
            <person name="Kuo A."/>
            <person name="Riley R."/>
            <person name="Mondo S."/>
            <person name="Labutti K."/>
            <person name="Haridas S."/>
            <person name="Pangalinan J."/>
            <person name="Salamov A.A."/>
            <person name="Simmons B.A."/>
            <person name="Magnuson J.K."/>
            <person name="Chen J."/>
            <person name="Drula E."/>
            <person name="Henrissat B."/>
            <person name="Wiebenga A."/>
            <person name="Lubbers R.J."/>
            <person name="Gomes A.C."/>
            <person name="Makela M.R."/>
            <person name="Stajich J."/>
            <person name="Grigoriev I.V."/>
            <person name="Mortensen U.H."/>
            <person name="De Vries R.P."/>
            <person name="Baker S.E."/>
            <person name="Andersen M.R."/>
        </authorList>
    </citation>
    <scope>NUCLEOTIDE SEQUENCE [LARGE SCALE GENOMIC DNA]</scope>
    <source>
        <strain evidence="2 3">CBS 209.92</strain>
    </source>
</reference>
<sequence length="180" mass="19923">MAPYDSFKVALPVSQQSGIPSSFSEQPSGQPPTQPSELSQKPSQPSHNQDPELPPLNRGIKPALRAQICLLLTTQSLSHKAIATRVGVSPRTVERLHHNLVMHGSVRKPRYAALGRSRKLNKQVQGGWRQQEEIVAWLLAEHRVVVSRPTVSRVLKRRGWTEKGVLKIRGARAKGMGKEG</sequence>
<organism evidence="2 3">
    <name type="scientific">Aspergillus keveii</name>
    <dbReference type="NCBI Taxonomy" id="714993"/>
    <lineage>
        <taxon>Eukaryota</taxon>
        <taxon>Fungi</taxon>
        <taxon>Dikarya</taxon>
        <taxon>Ascomycota</taxon>
        <taxon>Pezizomycotina</taxon>
        <taxon>Eurotiomycetes</taxon>
        <taxon>Eurotiomycetidae</taxon>
        <taxon>Eurotiales</taxon>
        <taxon>Aspergillaceae</taxon>
        <taxon>Aspergillus</taxon>
        <taxon>Aspergillus subgen. Nidulantes</taxon>
    </lineage>
</organism>
<gene>
    <name evidence="2" type="ORF">BJX66DRAFT_345788</name>
</gene>
<protein>
    <recommendedName>
        <fullName evidence="4">Transposase Tc1-like domain-containing protein</fullName>
    </recommendedName>
</protein>
<evidence type="ECO:0008006" key="4">
    <source>
        <dbReference type="Google" id="ProtNLM"/>
    </source>
</evidence>
<feature type="region of interest" description="Disordered" evidence="1">
    <location>
        <begin position="15"/>
        <end position="58"/>
    </location>
</feature>
<feature type="compositionally biased region" description="Polar residues" evidence="1">
    <location>
        <begin position="15"/>
        <end position="28"/>
    </location>
</feature>
<evidence type="ECO:0000313" key="3">
    <source>
        <dbReference type="Proteomes" id="UP001610563"/>
    </source>
</evidence>